<dbReference type="InterPro" id="IPR041679">
    <property type="entry name" value="DNA2/NAM7-like_C"/>
</dbReference>
<dbReference type="GO" id="GO:0043139">
    <property type="term" value="F:5'-3' DNA helicase activity"/>
    <property type="evidence" value="ECO:0007669"/>
    <property type="project" value="TreeGrafter"/>
</dbReference>
<accession>A0A7G9R1T6</accession>
<sequence length="446" mass="48454">MHAEPVTPAEAAAATREQIWGTLTAGARSTLVDSPPGAGKSTLVREIGRRAHRRAQVPIVVQTNDQADDMIRGYVADQRRGAAPVRLGRLHAGDYLPPADIRTQQGLTFSKSLTDLHDCDVIVAPAAKWATVDFDHSWPFAIVDEAYQMRSDALLPIGAMMSSLLLVGDPGQLAPFTTADDTRFRGRPLSPLETAAATILTTQPETVRLALPVSWRLPSQAADLISDAFYEVPFTAGTQPHQRRLSRGIASLHRGRAADAVNTAARRGWAYVELDDVPMPPTDPDAVQAIVDVVEELISADIALEDEYGTRPLLPSDIAVGVTHRDQRDHVRTALQVARARTGMPVDEVVVDTANVLQGREFQIVVVWHPLSGRRDASQFHLDAGRLCVLLSRHRQACIVVSRGGIRDQLAGHSPTEPVWLGESAPTLDGWHAHLAVLDHLTDHAV</sequence>
<reference evidence="6 7" key="1">
    <citation type="submission" date="2020-08" db="EMBL/GenBank/DDBJ databases">
        <title>Genome sequence of Phycicoccus endophyticus JCM 31784T.</title>
        <authorList>
            <person name="Hyun D.-W."/>
            <person name="Bae J.-W."/>
        </authorList>
    </citation>
    <scope>NUCLEOTIDE SEQUENCE [LARGE SCALE GENOMIC DNA]</scope>
    <source>
        <strain evidence="6 7">JCM 31784</strain>
    </source>
</reference>
<dbReference type="InterPro" id="IPR027417">
    <property type="entry name" value="P-loop_NTPase"/>
</dbReference>
<keyword evidence="7" id="KW-1185">Reference proteome</keyword>
<gene>
    <name evidence="6" type="ORF">H9L10_15565</name>
</gene>
<evidence type="ECO:0000256" key="1">
    <source>
        <dbReference type="ARBA" id="ARBA00022741"/>
    </source>
</evidence>
<dbReference type="EMBL" id="CP060712">
    <property type="protein sequence ID" value="QNN49561.1"/>
    <property type="molecule type" value="Genomic_DNA"/>
</dbReference>
<evidence type="ECO:0000313" key="6">
    <source>
        <dbReference type="EMBL" id="QNN49561.1"/>
    </source>
</evidence>
<dbReference type="RefSeq" id="WP_166099081.1">
    <property type="nucleotide sequence ID" value="NZ_BMMY01000005.1"/>
</dbReference>
<dbReference type="PANTHER" id="PTHR43788:SF8">
    <property type="entry name" value="DNA-BINDING PROTEIN SMUBP-2"/>
    <property type="match status" value="1"/>
</dbReference>
<organism evidence="6 7">
    <name type="scientific">Phycicoccus endophyticus</name>
    <dbReference type="NCBI Taxonomy" id="1690220"/>
    <lineage>
        <taxon>Bacteria</taxon>
        <taxon>Bacillati</taxon>
        <taxon>Actinomycetota</taxon>
        <taxon>Actinomycetes</taxon>
        <taxon>Micrococcales</taxon>
        <taxon>Intrasporangiaceae</taxon>
        <taxon>Phycicoccus</taxon>
    </lineage>
</organism>
<dbReference type="KEGG" id="pei:H9L10_15565"/>
<evidence type="ECO:0000256" key="4">
    <source>
        <dbReference type="ARBA" id="ARBA00022840"/>
    </source>
</evidence>
<feature type="domain" description="DNA2/NAM7 helicase-like C-terminal" evidence="5">
    <location>
        <begin position="209"/>
        <end position="402"/>
    </location>
</feature>
<proteinExistence type="predicted"/>
<dbReference type="PANTHER" id="PTHR43788">
    <property type="entry name" value="DNA2/NAM7 HELICASE FAMILY MEMBER"/>
    <property type="match status" value="1"/>
</dbReference>
<evidence type="ECO:0000313" key="7">
    <source>
        <dbReference type="Proteomes" id="UP000515976"/>
    </source>
</evidence>
<dbReference type="GO" id="GO:0016787">
    <property type="term" value="F:hydrolase activity"/>
    <property type="evidence" value="ECO:0007669"/>
    <property type="project" value="UniProtKB-KW"/>
</dbReference>
<dbReference type="Proteomes" id="UP000515976">
    <property type="component" value="Chromosome"/>
</dbReference>
<evidence type="ECO:0000256" key="3">
    <source>
        <dbReference type="ARBA" id="ARBA00022806"/>
    </source>
</evidence>
<dbReference type="InterPro" id="IPR050534">
    <property type="entry name" value="Coronavir_polyprotein_1ab"/>
</dbReference>
<dbReference type="Pfam" id="PF13087">
    <property type="entry name" value="AAA_12"/>
    <property type="match status" value="1"/>
</dbReference>
<evidence type="ECO:0000259" key="5">
    <source>
        <dbReference type="Pfam" id="PF13087"/>
    </source>
</evidence>
<protein>
    <submittedName>
        <fullName evidence="6">ATP-binding protein</fullName>
    </submittedName>
</protein>
<dbReference type="Gene3D" id="3.40.50.300">
    <property type="entry name" value="P-loop containing nucleotide triphosphate hydrolases"/>
    <property type="match status" value="2"/>
</dbReference>
<dbReference type="SUPFAM" id="SSF52540">
    <property type="entry name" value="P-loop containing nucleoside triphosphate hydrolases"/>
    <property type="match status" value="1"/>
</dbReference>
<dbReference type="AlphaFoldDB" id="A0A7G9R1T6"/>
<name>A0A7G9R1T6_9MICO</name>
<keyword evidence="4 6" id="KW-0067">ATP-binding</keyword>
<keyword evidence="2" id="KW-0378">Hydrolase</keyword>
<keyword evidence="3" id="KW-0347">Helicase</keyword>
<keyword evidence="1" id="KW-0547">Nucleotide-binding</keyword>
<dbReference type="GO" id="GO:0005524">
    <property type="term" value="F:ATP binding"/>
    <property type="evidence" value="ECO:0007669"/>
    <property type="project" value="UniProtKB-KW"/>
</dbReference>
<evidence type="ECO:0000256" key="2">
    <source>
        <dbReference type="ARBA" id="ARBA00022801"/>
    </source>
</evidence>